<evidence type="ECO:0000313" key="2">
    <source>
        <dbReference type="EMBL" id="KMQ66482.1"/>
    </source>
</evidence>
<organism evidence="2 3">
    <name type="scientific">Chryseobacterium angstadtii</name>
    <dbReference type="NCBI Taxonomy" id="558151"/>
    <lineage>
        <taxon>Bacteria</taxon>
        <taxon>Pseudomonadati</taxon>
        <taxon>Bacteroidota</taxon>
        <taxon>Flavobacteriia</taxon>
        <taxon>Flavobacteriales</taxon>
        <taxon>Weeksellaceae</taxon>
        <taxon>Chryseobacterium group</taxon>
        <taxon>Chryseobacterium</taxon>
    </lineage>
</organism>
<sequence>MQNSNKLKTKAMSELLKIFTKRPVELLSASDIQSFGIQSHPENYQSERFKNWKKLCKENNKTQLSLEIKEFLQGRESIKKMEDLGKEWTKAITDFRLLGNKIDKNKAFSIIKEARLDIVFEKEKSLYFLQRTALADTILSLVQVKNLRYPTNIDYLSILAQMDFVDKYYKDNMSLPDKNISRYFERRVLIPSCFSKLDQCDTERHSEFPFLEVGNPLLETKIPGCINDKCSCKPNNNCVPQSKCCARPRIDIIDLMVVKDYTKCYQAGDLSYIKNVLEGEELTTKHRRFEKTEEYTETEEEIKQFEEKYLQTEDKASLQKEVENIVKQDSAFEAGVTANADWGTYKIQADSKYSTNQSKSLTNKEIINTSRGVIDQATKRVEEKVRTLTFTRRIFETEETNEHSFNNVNGANISGQYLYVNKLSRAQVYNYGRKAVIELTLPEPAALYKKLFESDFQGVLPVKPAALDVTAPMITPENYKSLISKYNLKDVPAPPNFFIEITVPLEGEPGDPKGKNNKSGSWTSSFPCIIPANYAGISMRVVNIRLNYNEGGGVSINASLGPNGDSMWHQDGGLNNLGNVVSLPAIEGNHSVNVHAWDVTNFKWDLIVRCKLKDEAKEQWQTSVFSKITEVYDKAMEKYNKEWADYQKAKEEFDKKEEELKRERYNQNPFIHREIEKIELKRMVISYISCQFFDGFDAMKNRVEPCGHPQMNIKEAEQQGNFIQFFEQAFNWNLMIYIFYPYFWGKKCSWADQMKEESNDLIFKKFLEAGSCRVLVPIRDGYFDYVSYFLSSGEIWGGTGIPPLPNDPHYVSIAQEIKEQKENFYSDREGSLTVTNASNTVVLNNSDYYWDYGTSTASSLKINADTDREIIIDCKVYRIVNIVEDTSVSAHTSWIITLERNYEAATATDLKWSTGAIFVGAPWEFVTPTTLTFLRDKSKCLPCYPLKDCKE</sequence>
<accession>A0A0J7IK58</accession>
<keyword evidence="1" id="KW-0175">Coiled coil</keyword>
<dbReference type="AlphaFoldDB" id="A0A0J7IK58"/>
<comment type="caution">
    <text evidence="2">The sequence shown here is derived from an EMBL/GenBank/DDBJ whole genome shotgun (WGS) entry which is preliminary data.</text>
</comment>
<gene>
    <name evidence="2" type="ORF">ACM46_02815</name>
</gene>
<feature type="coiled-coil region" evidence="1">
    <location>
        <begin position="636"/>
        <end position="668"/>
    </location>
</feature>
<reference evidence="2 3" key="1">
    <citation type="journal article" date="2013" name="Int. J. Syst. Evol. Microbiol.">
        <title>Chryseobacterium angstadtii sp. nov., isolated from a newt tank.</title>
        <authorList>
            <person name="Kirk K.E."/>
            <person name="Hoffman J.A."/>
            <person name="Smith K.A."/>
            <person name="Strahan B.L."/>
            <person name="Failor K.C."/>
            <person name="Krebs J.E."/>
            <person name="Gale A.N."/>
            <person name="Do T.D."/>
            <person name="Sontag T.C."/>
            <person name="Batties A.M."/>
            <person name="Mistiszyn K."/>
            <person name="Newman J.D."/>
        </authorList>
    </citation>
    <scope>NUCLEOTIDE SEQUENCE [LARGE SCALE GENOMIC DNA]</scope>
    <source>
        <strain evidence="2 3">KM</strain>
    </source>
</reference>
<dbReference type="STRING" id="558151.ACM46_02815"/>
<dbReference type="EMBL" id="LFND01000001">
    <property type="protein sequence ID" value="KMQ66482.1"/>
    <property type="molecule type" value="Genomic_DNA"/>
</dbReference>
<keyword evidence="3" id="KW-1185">Reference proteome</keyword>
<dbReference type="PATRIC" id="fig|558151.6.peg.588"/>
<protein>
    <submittedName>
        <fullName evidence="2">Uncharacterized protein</fullName>
    </submittedName>
</protein>
<proteinExistence type="predicted"/>
<evidence type="ECO:0000313" key="3">
    <source>
        <dbReference type="Proteomes" id="UP000036261"/>
    </source>
</evidence>
<name>A0A0J7IK58_9FLAO</name>
<feature type="coiled-coil region" evidence="1">
    <location>
        <begin position="288"/>
        <end position="315"/>
    </location>
</feature>
<dbReference type="Proteomes" id="UP000036261">
    <property type="component" value="Unassembled WGS sequence"/>
</dbReference>
<evidence type="ECO:0000256" key="1">
    <source>
        <dbReference type="SAM" id="Coils"/>
    </source>
</evidence>